<dbReference type="EMBL" id="JACOOX010000002">
    <property type="protein sequence ID" value="MBC5662138.1"/>
    <property type="molecule type" value="Genomic_DNA"/>
</dbReference>
<name>A0A8I0DRJ6_9FIRM</name>
<feature type="domain" description="Carrier" evidence="1">
    <location>
        <begin position="1"/>
        <end position="73"/>
    </location>
</feature>
<dbReference type="PROSITE" id="PS50075">
    <property type="entry name" value="CARRIER"/>
    <property type="match status" value="1"/>
</dbReference>
<evidence type="ECO:0000259" key="1">
    <source>
        <dbReference type="PROSITE" id="PS50075"/>
    </source>
</evidence>
<sequence>MDELLEILNEVKPGVDFENDTDLIGHGVLDSITMVTLVMELNDAFDIEITPVDIVPENFKTVQTIYDMIQRLSDD</sequence>
<dbReference type="InterPro" id="IPR009081">
    <property type="entry name" value="PP-bd_ACP"/>
</dbReference>
<organism evidence="2 3">
    <name type="scientific">Coprococcus hominis</name>
    <name type="common">ex Liu et al. 2022</name>
    <dbReference type="NCBI Taxonomy" id="2763039"/>
    <lineage>
        <taxon>Bacteria</taxon>
        <taxon>Bacillati</taxon>
        <taxon>Bacillota</taxon>
        <taxon>Clostridia</taxon>
        <taxon>Lachnospirales</taxon>
        <taxon>Lachnospiraceae</taxon>
        <taxon>Coprococcus</taxon>
    </lineage>
</organism>
<keyword evidence="3" id="KW-1185">Reference proteome</keyword>
<gene>
    <name evidence="2" type="ORF">H8S09_04400</name>
</gene>
<evidence type="ECO:0000313" key="2">
    <source>
        <dbReference type="EMBL" id="MBC5662138.1"/>
    </source>
</evidence>
<accession>A0A8I0DRJ6</accession>
<comment type="caution">
    <text evidence="2">The sequence shown here is derived from an EMBL/GenBank/DDBJ whole genome shotgun (WGS) entry which is preliminary data.</text>
</comment>
<dbReference type="AlphaFoldDB" id="A0A8I0DRJ6"/>
<dbReference type="Proteomes" id="UP000615234">
    <property type="component" value="Unassembled WGS sequence"/>
</dbReference>
<protein>
    <submittedName>
        <fullName evidence="2">Acyl carrier protein</fullName>
    </submittedName>
</protein>
<dbReference type="SUPFAM" id="SSF47336">
    <property type="entry name" value="ACP-like"/>
    <property type="match status" value="1"/>
</dbReference>
<evidence type="ECO:0000313" key="3">
    <source>
        <dbReference type="Proteomes" id="UP000615234"/>
    </source>
</evidence>
<dbReference type="RefSeq" id="WP_021943190.1">
    <property type="nucleotide sequence ID" value="NZ_JACOOX010000002.1"/>
</dbReference>
<dbReference type="InterPro" id="IPR036736">
    <property type="entry name" value="ACP-like_sf"/>
</dbReference>
<dbReference type="Gene3D" id="1.10.1200.10">
    <property type="entry name" value="ACP-like"/>
    <property type="match status" value="1"/>
</dbReference>
<reference evidence="2 3" key="1">
    <citation type="submission" date="2020-08" db="EMBL/GenBank/DDBJ databases">
        <title>Genome public.</title>
        <authorList>
            <person name="Liu C."/>
            <person name="Sun Q."/>
        </authorList>
    </citation>
    <scope>NUCLEOTIDE SEQUENCE [LARGE SCALE GENOMIC DNA]</scope>
    <source>
        <strain evidence="2 3">NSJ-10</strain>
    </source>
</reference>
<dbReference type="Pfam" id="PF00550">
    <property type="entry name" value="PP-binding"/>
    <property type="match status" value="1"/>
</dbReference>
<proteinExistence type="predicted"/>